<evidence type="ECO:0000313" key="2">
    <source>
        <dbReference type="Proteomes" id="UP000663720"/>
    </source>
</evidence>
<accession>A0A975B6V5</accession>
<keyword evidence="2" id="KW-1185">Reference proteome</keyword>
<dbReference type="AlphaFoldDB" id="A0A975B6V5"/>
<reference evidence="1" key="1">
    <citation type="journal article" date="2021" name="Microb. Physiol.">
        <title>Proteogenomic Insights into the Physiology of Marine, Sulfate-Reducing, Filamentous Desulfonema limicola and Desulfonema magnum.</title>
        <authorList>
            <person name="Schnaars V."/>
            <person name="Wohlbrand L."/>
            <person name="Scheve S."/>
            <person name="Hinrichs C."/>
            <person name="Reinhardt R."/>
            <person name="Rabus R."/>
        </authorList>
    </citation>
    <scope>NUCLEOTIDE SEQUENCE</scope>
    <source>
        <strain evidence="1">5ac10</strain>
    </source>
</reference>
<name>A0A975B6V5_9BACT</name>
<dbReference type="KEGG" id="dli:dnl_20510"/>
<dbReference type="EMBL" id="CP061799">
    <property type="protein sequence ID" value="QTA79772.1"/>
    <property type="molecule type" value="Genomic_DNA"/>
</dbReference>
<sequence length="126" mass="14323">MFNNLKIYTIIWVIGILCSSCTAGKTSNYALKSVVVPGKKEINQNTQNREVIKFLGHRCLEIIADPEKVETYKIDWTRQLKQTGSSIQGYPVLQKGQNLDTKQIQAVYKIISSSSSYDFKWSKESV</sequence>
<dbReference type="Proteomes" id="UP000663720">
    <property type="component" value="Chromosome"/>
</dbReference>
<protein>
    <submittedName>
        <fullName evidence="1">Uncharacterized protein</fullName>
    </submittedName>
</protein>
<organism evidence="1 2">
    <name type="scientific">Desulfonema limicola</name>
    <dbReference type="NCBI Taxonomy" id="45656"/>
    <lineage>
        <taxon>Bacteria</taxon>
        <taxon>Pseudomonadati</taxon>
        <taxon>Thermodesulfobacteriota</taxon>
        <taxon>Desulfobacteria</taxon>
        <taxon>Desulfobacterales</taxon>
        <taxon>Desulfococcaceae</taxon>
        <taxon>Desulfonema</taxon>
    </lineage>
</organism>
<proteinExistence type="predicted"/>
<gene>
    <name evidence="1" type="ORF">dnl_20510</name>
</gene>
<evidence type="ECO:0000313" key="1">
    <source>
        <dbReference type="EMBL" id="QTA79772.1"/>
    </source>
</evidence>
<dbReference type="RefSeq" id="WP_207691483.1">
    <property type="nucleotide sequence ID" value="NZ_CP061799.1"/>
</dbReference>